<accession>A0A5C5Z0V7</accession>
<keyword evidence="2" id="KW-0812">Transmembrane</keyword>
<feature type="transmembrane region" description="Helical" evidence="2">
    <location>
        <begin position="42"/>
        <end position="67"/>
    </location>
</feature>
<evidence type="ECO:0000313" key="4">
    <source>
        <dbReference type="Proteomes" id="UP000315010"/>
    </source>
</evidence>
<evidence type="ECO:0000256" key="1">
    <source>
        <dbReference type="SAM" id="MobiDB-lite"/>
    </source>
</evidence>
<dbReference type="Proteomes" id="UP000315010">
    <property type="component" value="Unassembled WGS sequence"/>
</dbReference>
<evidence type="ECO:0000313" key="3">
    <source>
        <dbReference type="EMBL" id="TWT80929.1"/>
    </source>
</evidence>
<keyword evidence="2" id="KW-1133">Transmembrane helix</keyword>
<feature type="transmembrane region" description="Helical" evidence="2">
    <location>
        <begin position="126"/>
        <end position="148"/>
    </location>
</feature>
<dbReference type="RefSeq" id="WP_146396286.1">
    <property type="nucleotide sequence ID" value="NZ_SJPJ01000001.1"/>
</dbReference>
<gene>
    <name evidence="3" type="ORF">CA13_23750</name>
</gene>
<reference evidence="3 4" key="1">
    <citation type="submission" date="2019-02" db="EMBL/GenBank/DDBJ databases">
        <title>Deep-cultivation of Planctomycetes and their phenomic and genomic characterization uncovers novel biology.</title>
        <authorList>
            <person name="Wiegand S."/>
            <person name="Jogler M."/>
            <person name="Boedeker C."/>
            <person name="Pinto D."/>
            <person name="Vollmers J."/>
            <person name="Rivas-Marin E."/>
            <person name="Kohn T."/>
            <person name="Peeters S.H."/>
            <person name="Heuer A."/>
            <person name="Rast P."/>
            <person name="Oberbeckmann S."/>
            <person name="Bunk B."/>
            <person name="Jeske O."/>
            <person name="Meyerdierks A."/>
            <person name="Storesund J.E."/>
            <person name="Kallscheuer N."/>
            <person name="Luecker S."/>
            <person name="Lage O.M."/>
            <person name="Pohl T."/>
            <person name="Merkel B.J."/>
            <person name="Hornburger P."/>
            <person name="Mueller R.-W."/>
            <person name="Bruemmer F."/>
            <person name="Labrenz M."/>
            <person name="Spormann A.M."/>
            <person name="Op Den Camp H."/>
            <person name="Overmann J."/>
            <person name="Amann R."/>
            <person name="Jetten M.S.M."/>
            <person name="Mascher T."/>
            <person name="Medema M.H."/>
            <person name="Devos D.P."/>
            <person name="Kaster A.-K."/>
            <person name="Ovreas L."/>
            <person name="Rohde M."/>
            <person name="Galperin M.Y."/>
            <person name="Jogler C."/>
        </authorList>
    </citation>
    <scope>NUCLEOTIDE SEQUENCE [LARGE SCALE GENOMIC DNA]</scope>
    <source>
        <strain evidence="3 4">CA13</strain>
    </source>
</reference>
<protein>
    <submittedName>
        <fullName evidence="3">Uncharacterized protein</fullName>
    </submittedName>
</protein>
<dbReference type="EMBL" id="SJPJ01000001">
    <property type="protein sequence ID" value="TWT80929.1"/>
    <property type="molecule type" value="Genomic_DNA"/>
</dbReference>
<name>A0A5C5Z0V7_9BACT</name>
<feature type="transmembrane region" description="Helical" evidence="2">
    <location>
        <begin position="87"/>
        <end position="114"/>
    </location>
</feature>
<keyword evidence="4" id="KW-1185">Reference proteome</keyword>
<sequence length="198" mass="20852">MEPTTKMNPYAPSMVVDPGDRPPRPKVVSGLITTHEVGFMTIVMTMVSGGLFAVTLVALSLFGAMLFSGSSNDVSGILLSMLMGTLMAFGFGAVFALIAALPVVPICAWIYTMVRPSDAEWTPTSIRLFGCVAGGATGYVCVAVPGLLTISPEGFLYGFVPAIFAAISVPLLLHRLARRCQAVLDQPPPVDVVESELT</sequence>
<evidence type="ECO:0000256" key="2">
    <source>
        <dbReference type="SAM" id="Phobius"/>
    </source>
</evidence>
<keyword evidence="2" id="KW-0472">Membrane</keyword>
<feature type="transmembrane region" description="Helical" evidence="2">
    <location>
        <begin position="154"/>
        <end position="173"/>
    </location>
</feature>
<dbReference type="AlphaFoldDB" id="A0A5C5Z0V7"/>
<feature type="region of interest" description="Disordered" evidence="1">
    <location>
        <begin position="1"/>
        <end position="22"/>
    </location>
</feature>
<dbReference type="OrthoDB" id="284726at2"/>
<comment type="caution">
    <text evidence="3">The sequence shown here is derived from an EMBL/GenBank/DDBJ whole genome shotgun (WGS) entry which is preliminary data.</text>
</comment>
<organism evidence="3 4">
    <name type="scientific">Novipirellula herctigrandis</name>
    <dbReference type="NCBI Taxonomy" id="2527986"/>
    <lineage>
        <taxon>Bacteria</taxon>
        <taxon>Pseudomonadati</taxon>
        <taxon>Planctomycetota</taxon>
        <taxon>Planctomycetia</taxon>
        <taxon>Pirellulales</taxon>
        <taxon>Pirellulaceae</taxon>
        <taxon>Novipirellula</taxon>
    </lineage>
</organism>
<proteinExistence type="predicted"/>